<dbReference type="GO" id="GO:0043531">
    <property type="term" value="F:ADP binding"/>
    <property type="evidence" value="ECO:0007669"/>
    <property type="project" value="UniProtKB-UniRule"/>
</dbReference>
<dbReference type="RefSeq" id="WP_085935077.1">
    <property type="nucleotide sequence ID" value="NZ_FUWJ01000003.1"/>
</dbReference>
<dbReference type="Pfam" id="PF03618">
    <property type="entry name" value="Kinase-PPPase"/>
    <property type="match status" value="1"/>
</dbReference>
<proteinExistence type="inferred from homology"/>
<evidence type="ECO:0000256" key="1">
    <source>
        <dbReference type="ARBA" id="ARBA00022527"/>
    </source>
</evidence>
<dbReference type="EC" id="2.7.4.27" evidence="5"/>
<keyword evidence="2 5" id="KW-0808">Transferase</keyword>
<dbReference type="GO" id="GO:0004674">
    <property type="term" value="F:protein serine/threonine kinase activity"/>
    <property type="evidence" value="ECO:0007669"/>
    <property type="project" value="UniProtKB-UniRule"/>
</dbReference>
<dbReference type="STRING" id="225324.SAMN02745126_03401"/>
<evidence type="ECO:0000313" key="6">
    <source>
        <dbReference type="EMBL" id="SKA06361.1"/>
    </source>
</evidence>
<evidence type="ECO:0000256" key="5">
    <source>
        <dbReference type="HAMAP-Rule" id="MF_00921"/>
    </source>
</evidence>
<dbReference type="InterPro" id="IPR026565">
    <property type="entry name" value="PPDK_reg"/>
</dbReference>
<comment type="similarity">
    <text evidence="5">Belongs to the pyruvate, phosphate/water dikinase regulatory protein family. PDRP subfamily.</text>
</comment>
<dbReference type="GO" id="GO:0005524">
    <property type="term" value="F:ATP binding"/>
    <property type="evidence" value="ECO:0007669"/>
    <property type="project" value="InterPro"/>
</dbReference>
<keyword evidence="1 5" id="KW-0723">Serine/threonine-protein kinase</keyword>
<dbReference type="PANTHER" id="PTHR31756:SF3">
    <property type="entry name" value="PYRUVATE, PHOSPHATE DIKINASE REGULATORY PROTEIN 1, CHLOROPLASTIC"/>
    <property type="match status" value="1"/>
</dbReference>
<dbReference type="OrthoDB" id="9782201at2"/>
<dbReference type="PANTHER" id="PTHR31756">
    <property type="entry name" value="PYRUVATE, PHOSPHATE DIKINASE REGULATORY PROTEIN 1, CHLOROPLASTIC"/>
    <property type="match status" value="1"/>
</dbReference>
<reference evidence="7" key="1">
    <citation type="submission" date="2017-02" db="EMBL/GenBank/DDBJ databases">
        <authorList>
            <person name="Varghese N."/>
            <person name="Submissions S."/>
        </authorList>
    </citation>
    <scope>NUCLEOTIDE SEQUENCE [LARGE SCALE GENOMIC DNA]</scope>
    <source>
        <strain evidence="7">ATCC 27094</strain>
    </source>
</reference>
<keyword evidence="4 5" id="KW-0418">Kinase</keyword>
<keyword evidence="3 5" id="KW-0547">Nucleotide-binding</keyword>
<dbReference type="InterPro" id="IPR005177">
    <property type="entry name" value="Kinase-pyrophosphorylase"/>
</dbReference>
<dbReference type="EMBL" id="FUWJ01000003">
    <property type="protein sequence ID" value="SKA06361.1"/>
    <property type="molecule type" value="Genomic_DNA"/>
</dbReference>
<keyword evidence="7" id="KW-1185">Reference proteome</keyword>
<dbReference type="AlphaFoldDB" id="A0A1T4QS95"/>
<dbReference type="EC" id="2.7.11.32" evidence="5"/>
<evidence type="ECO:0000313" key="7">
    <source>
        <dbReference type="Proteomes" id="UP000190092"/>
    </source>
</evidence>
<evidence type="ECO:0000256" key="4">
    <source>
        <dbReference type="ARBA" id="ARBA00022777"/>
    </source>
</evidence>
<comment type="function">
    <text evidence="5">Bifunctional serine/threonine kinase and phosphorylase involved in the regulation of the pyruvate, phosphate dikinase (PPDK) by catalyzing its phosphorylation/dephosphorylation.</text>
</comment>
<sequence>MANRNFHVHLVSDSTGETVSSVARACLVQYEGVFVQEHVWSLVRTKGQMEKVMQAVERDRGPVLYTLVDPELRDCVRDHCRRLQLPCVGVLDQVMSVLAVHFHSKSEQWPGRQHQLDDGYFDRIDAMHYTLAHDDGQSTHDLDDADVVLVGPSRTSKTPTCVYLANRGVRAANIPLVPSVPPPPELEAATRPLVVGLITDPERLVQIRVNRLRLLQQDTETEYTDMEQVQREIQDARRLYARRQWATIDVTRRSIEETAAAILQMLNVRRERRLQAGEASTP</sequence>
<organism evidence="6 7">
    <name type="scientific">Enhydrobacter aerosaccus</name>
    <dbReference type="NCBI Taxonomy" id="225324"/>
    <lineage>
        <taxon>Bacteria</taxon>
        <taxon>Pseudomonadati</taxon>
        <taxon>Pseudomonadota</taxon>
        <taxon>Alphaproteobacteria</taxon>
        <taxon>Hyphomicrobiales</taxon>
        <taxon>Enhydrobacter</taxon>
    </lineage>
</organism>
<dbReference type="NCBIfam" id="NF003742">
    <property type="entry name" value="PRK05339.1"/>
    <property type="match status" value="1"/>
</dbReference>
<comment type="catalytic activity">
    <reaction evidence="5">
        <text>N(tele)-phospho-L-histidyl/L-threonyl-[pyruvate, phosphate dikinase] + ADP = N(tele)-phospho-L-histidyl/O-phospho-L-threonyl-[pyruvate, phosphate dikinase] + AMP + H(+)</text>
        <dbReference type="Rhea" id="RHEA:43692"/>
        <dbReference type="Rhea" id="RHEA-COMP:10650"/>
        <dbReference type="Rhea" id="RHEA-COMP:10651"/>
        <dbReference type="ChEBI" id="CHEBI:15378"/>
        <dbReference type="ChEBI" id="CHEBI:30013"/>
        <dbReference type="ChEBI" id="CHEBI:61977"/>
        <dbReference type="ChEBI" id="CHEBI:83586"/>
        <dbReference type="ChEBI" id="CHEBI:456215"/>
        <dbReference type="ChEBI" id="CHEBI:456216"/>
        <dbReference type="EC" id="2.7.11.32"/>
    </reaction>
</comment>
<evidence type="ECO:0000256" key="3">
    <source>
        <dbReference type="ARBA" id="ARBA00022741"/>
    </source>
</evidence>
<gene>
    <name evidence="6" type="ORF">SAMN02745126_03401</name>
</gene>
<protein>
    <recommendedName>
        <fullName evidence="5">Putative pyruvate, phosphate dikinase regulatory protein</fullName>
        <shortName evidence="5">PPDK regulatory protein</shortName>
        <ecNumber evidence="5">2.7.11.32</ecNumber>
        <ecNumber evidence="5">2.7.4.27</ecNumber>
    </recommendedName>
</protein>
<dbReference type="HAMAP" id="MF_00921">
    <property type="entry name" value="PDRP"/>
    <property type="match status" value="1"/>
</dbReference>
<evidence type="ECO:0000256" key="2">
    <source>
        <dbReference type="ARBA" id="ARBA00022679"/>
    </source>
</evidence>
<dbReference type="GO" id="GO:0016776">
    <property type="term" value="F:phosphotransferase activity, phosphate group as acceptor"/>
    <property type="evidence" value="ECO:0007669"/>
    <property type="project" value="UniProtKB-UniRule"/>
</dbReference>
<accession>A0A1T4QS95</accession>
<feature type="binding site" evidence="5">
    <location>
        <begin position="151"/>
        <end position="158"/>
    </location>
    <ligand>
        <name>ADP</name>
        <dbReference type="ChEBI" id="CHEBI:456216"/>
    </ligand>
</feature>
<dbReference type="Proteomes" id="UP000190092">
    <property type="component" value="Unassembled WGS sequence"/>
</dbReference>
<name>A0A1T4QS95_9HYPH</name>
<comment type="catalytic activity">
    <reaction evidence="5">
        <text>N(tele)-phospho-L-histidyl/O-phospho-L-threonyl-[pyruvate, phosphate dikinase] + phosphate + H(+) = N(tele)-phospho-L-histidyl/L-threonyl-[pyruvate, phosphate dikinase] + diphosphate</text>
        <dbReference type="Rhea" id="RHEA:43696"/>
        <dbReference type="Rhea" id="RHEA-COMP:10650"/>
        <dbReference type="Rhea" id="RHEA-COMP:10651"/>
        <dbReference type="ChEBI" id="CHEBI:15378"/>
        <dbReference type="ChEBI" id="CHEBI:30013"/>
        <dbReference type="ChEBI" id="CHEBI:33019"/>
        <dbReference type="ChEBI" id="CHEBI:43474"/>
        <dbReference type="ChEBI" id="CHEBI:61977"/>
        <dbReference type="ChEBI" id="CHEBI:83586"/>
        <dbReference type="EC" id="2.7.4.27"/>
    </reaction>
</comment>